<keyword evidence="10" id="KW-1185">Reference proteome</keyword>
<proteinExistence type="inferred from homology"/>
<dbReference type="OrthoDB" id="69461at2759"/>
<name>A0A6P4FYU4_DRORH</name>
<sequence length="178" mass="19880">MTLFALIALLSLLNTILPDFIRNYLKVSRLWGARNSSEIRHLQKEVESAREQVEEVRNAEHSGEYARTIKIMRAERKVTDAEAKLKSARGVENLMRMGIDTAVFYGSKVLLSLITVIVSIRNRGTPVMIIDEGISLAPFTGLLSFPTGVANAISVPAWAFSCNLTFRLIYGLVKNRRA</sequence>
<dbReference type="GO" id="GO:0043529">
    <property type="term" value="C:GET complex"/>
    <property type="evidence" value="ECO:0007669"/>
    <property type="project" value="TreeGrafter"/>
</dbReference>
<feature type="coiled-coil region" evidence="7">
    <location>
        <begin position="39"/>
        <end position="91"/>
    </location>
</feature>
<dbReference type="RefSeq" id="XP_016990331.1">
    <property type="nucleotide sequence ID" value="XM_017134842.1"/>
</dbReference>
<evidence type="ECO:0000313" key="11">
    <source>
        <dbReference type="RefSeq" id="XP_016973916.1"/>
    </source>
</evidence>
<evidence type="ECO:0000313" key="9">
    <source>
        <dbReference type="EnsemblMetazoa" id="XP_016990331.1"/>
    </source>
</evidence>
<evidence type="ECO:0000313" key="12">
    <source>
        <dbReference type="RefSeq" id="XP_016990331.1"/>
    </source>
</evidence>
<keyword evidence="8" id="KW-0732">Signal</keyword>
<keyword evidence="7" id="KW-0175">Coiled coil</keyword>
<evidence type="ECO:0000256" key="2">
    <source>
        <dbReference type="ARBA" id="ARBA00010799"/>
    </source>
</evidence>
<organism evidence="12">
    <name type="scientific">Drosophila rhopaloa</name>
    <name type="common">Fruit fly</name>
    <dbReference type="NCBI Taxonomy" id="1041015"/>
    <lineage>
        <taxon>Eukaryota</taxon>
        <taxon>Metazoa</taxon>
        <taxon>Ecdysozoa</taxon>
        <taxon>Arthropoda</taxon>
        <taxon>Hexapoda</taxon>
        <taxon>Insecta</taxon>
        <taxon>Pterygota</taxon>
        <taxon>Neoptera</taxon>
        <taxon>Endopterygota</taxon>
        <taxon>Diptera</taxon>
        <taxon>Brachycera</taxon>
        <taxon>Muscomorpha</taxon>
        <taxon>Ephydroidea</taxon>
        <taxon>Drosophilidae</taxon>
        <taxon>Drosophila</taxon>
        <taxon>Sophophora</taxon>
    </lineage>
</organism>
<dbReference type="AlphaFoldDB" id="A0A6P4FYU4"/>
<dbReference type="GeneID" id="108052460"/>
<evidence type="ECO:0000256" key="6">
    <source>
        <dbReference type="ARBA" id="ARBA00023136"/>
    </source>
</evidence>
<dbReference type="OMA" id="ARKIKTM"/>
<comment type="subcellular location">
    <subcellularLocation>
        <location evidence="1">Endoplasmic reticulum membrane</location>
    </subcellularLocation>
</comment>
<protein>
    <submittedName>
        <fullName evidence="11 12">Tail-anchored protein insertion receptor WRB</fullName>
    </submittedName>
</protein>
<accession>A0A6P4FYU4</accession>
<dbReference type="GO" id="GO:0071816">
    <property type="term" value="P:tail-anchored membrane protein insertion into ER membrane"/>
    <property type="evidence" value="ECO:0007669"/>
    <property type="project" value="InterPro"/>
</dbReference>
<dbReference type="Pfam" id="PF04420">
    <property type="entry name" value="CHD5"/>
    <property type="match status" value="1"/>
</dbReference>
<reference evidence="10" key="1">
    <citation type="journal article" date="2021" name="Elife">
        <title>Highly contiguous assemblies of 101 drosophilid genomes.</title>
        <authorList>
            <person name="Kim B.Y."/>
            <person name="Wang J.R."/>
            <person name="Miller D.E."/>
            <person name="Barmina O."/>
            <person name="Delaney E."/>
            <person name="Thompson A."/>
            <person name="Comeault A.A."/>
            <person name="Peede D."/>
            <person name="D'Agostino E.R."/>
            <person name="Pelaez J."/>
            <person name="Aguilar J.M."/>
            <person name="Haji D."/>
            <person name="Matsunaga T."/>
            <person name="Armstrong E.E."/>
            <person name="Zych M."/>
            <person name="Ogawa Y."/>
            <person name="Stamenkovic-Radak M."/>
            <person name="Jelic M."/>
            <person name="Veselinovic M.S."/>
            <person name="Tanaskovic M."/>
            <person name="Eric P."/>
            <person name="Gao J.J."/>
            <person name="Katoh T.K."/>
            <person name="Toda M.J."/>
            <person name="Watabe H."/>
            <person name="Watada M."/>
            <person name="Davis J.S."/>
            <person name="Moyle L.C."/>
            <person name="Manoli G."/>
            <person name="Bertolini E."/>
            <person name="Kostal V."/>
            <person name="Hawley R.S."/>
            <person name="Takahashi A."/>
            <person name="Jones C.D."/>
            <person name="Price D.K."/>
            <person name="Whiteman N."/>
            <person name="Kopp A."/>
            <person name="Matute D.R."/>
            <person name="Petrov D.A."/>
        </authorList>
    </citation>
    <scope>NUCLEOTIDE SEQUENCE [LARGE SCALE GENOMIC DNA]</scope>
</reference>
<dbReference type="PANTHER" id="PTHR42650:SF1">
    <property type="entry name" value="GUIDED ENTRY OF TAIL-ANCHORED PROTEINS FACTOR 1"/>
    <property type="match status" value="1"/>
</dbReference>
<keyword evidence="11" id="KW-0675">Receptor</keyword>
<evidence type="ECO:0000256" key="8">
    <source>
        <dbReference type="SAM" id="SignalP"/>
    </source>
</evidence>
<dbReference type="RefSeq" id="XP_016973916.1">
    <property type="nucleotide sequence ID" value="XM_017118427.1"/>
</dbReference>
<evidence type="ECO:0000256" key="5">
    <source>
        <dbReference type="ARBA" id="ARBA00022989"/>
    </source>
</evidence>
<keyword evidence="6" id="KW-0472">Membrane</keyword>
<dbReference type="GO" id="GO:0043495">
    <property type="term" value="F:protein-membrane adaptor activity"/>
    <property type="evidence" value="ECO:0007669"/>
    <property type="project" value="TreeGrafter"/>
</dbReference>
<dbReference type="EnsemblMetazoa" id="XM_017134842.2">
    <property type="protein sequence ID" value="XP_016990331.1"/>
    <property type="gene ID" value="LOC108052460"/>
</dbReference>
<keyword evidence="4" id="KW-0256">Endoplasmic reticulum</keyword>
<feature type="chain" id="PRO_5044647322" evidence="8">
    <location>
        <begin position="19"/>
        <end position="178"/>
    </location>
</feature>
<feature type="signal peptide" evidence="8">
    <location>
        <begin position="1"/>
        <end position="18"/>
    </location>
</feature>
<evidence type="ECO:0000256" key="3">
    <source>
        <dbReference type="ARBA" id="ARBA00022692"/>
    </source>
</evidence>
<gene>
    <name evidence="12" type="primary">LOC108052460</name>
    <name evidence="9" type="synonym">108052460</name>
    <name evidence="11" type="synonym">LOC108040779</name>
</gene>
<dbReference type="PANTHER" id="PTHR42650">
    <property type="entry name" value="TAIL-ANCHORED PROTEIN INSERTION RECEPTOR WRB"/>
    <property type="match status" value="1"/>
</dbReference>
<reference evidence="9" key="3">
    <citation type="submission" date="2025-05" db="UniProtKB">
        <authorList>
            <consortium name="EnsemblMetazoa"/>
        </authorList>
    </citation>
    <scope>IDENTIFICATION</scope>
</reference>
<keyword evidence="5" id="KW-1133">Transmembrane helix</keyword>
<keyword evidence="3" id="KW-0812">Transmembrane</keyword>
<evidence type="ECO:0000256" key="4">
    <source>
        <dbReference type="ARBA" id="ARBA00022824"/>
    </source>
</evidence>
<evidence type="ECO:0000313" key="10">
    <source>
        <dbReference type="Proteomes" id="UP001652680"/>
    </source>
</evidence>
<dbReference type="InterPro" id="IPR028945">
    <property type="entry name" value="Get1"/>
</dbReference>
<comment type="similarity">
    <text evidence="2">Belongs to the WRB/GET1 family.</text>
</comment>
<evidence type="ECO:0000256" key="1">
    <source>
        <dbReference type="ARBA" id="ARBA00004586"/>
    </source>
</evidence>
<evidence type="ECO:0000256" key="7">
    <source>
        <dbReference type="SAM" id="Coils"/>
    </source>
</evidence>
<dbReference type="GO" id="GO:0005789">
    <property type="term" value="C:endoplasmic reticulum membrane"/>
    <property type="evidence" value="ECO:0007669"/>
    <property type="project" value="UniProtKB-SubCell"/>
</dbReference>
<dbReference type="Proteomes" id="UP001652680">
    <property type="component" value="Unassembled WGS sequence"/>
</dbReference>
<reference evidence="11 12" key="2">
    <citation type="submission" date="2025-04" db="UniProtKB">
        <authorList>
            <consortium name="RefSeq"/>
        </authorList>
    </citation>
    <scope>IDENTIFICATION</scope>
</reference>